<evidence type="ECO:0008006" key="4">
    <source>
        <dbReference type="Google" id="ProtNLM"/>
    </source>
</evidence>
<accession>E4XP98</accession>
<gene>
    <name evidence="2" type="ORF">GSOID_T00016863001</name>
</gene>
<feature type="chain" id="PRO_5013152811" description="ZP domain-containing protein" evidence="1">
    <location>
        <begin position="16"/>
        <end position="311"/>
    </location>
</feature>
<dbReference type="InParanoid" id="E4XP98"/>
<dbReference type="Proteomes" id="UP000001307">
    <property type="component" value="Unassembled WGS sequence"/>
</dbReference>
<organism evidence="2">
    <name type="scientific">Oikopleura dioica</name>
    <name type="common">Tunicate</name>
    <dbReference type="NCBI Taxonomy" id="34765"/>
    <lineage>
        <taxon>Eukaryota</taxon>
        <taxon>Metazoa</taxon>
        <taxon>Chordata</taxon>
        <taxon>Tunicata</taxon>
        <taxon>Appendicularia</taxon>
        <taxon>Copelata</taxon>
        <taxon>Oikopleuridae</taxon>
        <taxon>Oikopleura</taxon>
    </lineage>
</organism>
<keyword evidence="3" id="KW-1185">Reference proteome</keyword>
<reference evidence="2" key="1">
    <citation type="journal article" date="2010" name="Science">
        <title>Plasticity of animal genome architecture unmasked by rapid evolution of a pelagic tunicate.</title>
        <authorList>
            <person name="Denoeud F."/>
            <person name="Henriet S."/>
            <person name="Mungpakdee S."/>
            <person name="Aury J.M."/>
            <person name="Da Silva C."/>
            <person name="Brinkmann H."/>
            <person name="Mikhaleva J."/>
            <person name="Olsen L.C."/>
            <person name="Jubin C."/>
            <person name="Canestro C."/>
            <person name="Bouquet J.M."/>
            <person name="Danks G."/>
            <person name="Poulain J."/>
            <person name="Campsteijn C."/>
            <person name="Adamski M."/>
            <person name="Cross I."/>
            <person name="Yadetie F."/>
            <person name="Muffato M."/>
            <person name="Louis A."/>
            <person name="Butcher S."/>
            <person name="Tsagkogeorga G."/>
            <person name="Konrad A."/>
            <person name="Singh S."/>
            <person name="Jensen M.F."/>
            <person name="Cong E.H."/>
            <person name="Eikeseth-Otteraa H."/>
            <person name="Noel B."/>
            <person name="Anthouard V."/>
            <person name="Porcel B.M."/>
            <person name="Kachouri-Lafond R."/>
            <person name="Nishino A."/>
            <person name="Ugolini M."/>
            <person name="Chourrout P."/>
            <person name="Nishida H."/>
            <person name="Aasland R."/>
            <person name="Huzurbazar S."/>
            <person name="Westhof E."/>
            <person name="Delsuc F."/>
            <person name="Lehrach H."/>
            <person name="Reinhardt R."/>
            <person name="Weissenbach J."/>
            <person name="Roy S.W."/>
            <person name="Artiguenave F."/>
            <person name="Postlethwait J.H."/>
            <person name="Manak J.R."/>
            <person name="Thompson E.M."/>
            <person name="Jaillon O."/>
            <person name="Du Pasquier L."/>
            <person name="Boudinot P."/>
            <person name="Liberles D.A."/>
            <person name="Volff J.N."/>
            <person name="Philippe H."/>
            <person name="Lenhard B."/>
            <person name="Roest Crollius H."/>
            <person name="Wincker P."/>
            <person name="Chourrout D."/>
        </authorList>
    </citation>
    <scope>NUCLEOTIDE SEQUENCE [LARGE SCALE GENOMIC DNA]</scope>
</reference>
<name>E4XP98_OIKDI</name>
<dbReference type="EMBL" id="FN653091">
    <property type="protein sequence ID" value="CBY11686.1"/>
    <property type="molecule type" value="Genomic_DNA"/>
</dbReference>
<protein>
    <recommendedName>
        <fullName evidence="4">ZP domain-containing protein</fullName>
    </recommendedName>
</protein>
<evidence type="ECO:0000313" key="2">
    <source>
        <dbReference type="EMBL" id="CBY11686.1"/>
    </source>
</evidence>
<sequence>MRFFAISIFFGFASSTFCPNSAWTYNSAENNCAPAADSGFSFTCNNDGSITVNFKLEHLYSYVANSFASDAAAVLSSNSATGPVNDVFTFQTKAMTFSQSTNEIIVGSFTLAGELFTEEITDESGDISTMELSDPISTTITCQFSSSVDTSANLEISEGATIAGTTSTVNLADAMVATLSSNGESRTSFTIGETVEVSISEPEAFAAAGAIAKIKECTVYENIQQLTNPIPLLKSSSCGMNVLSAAATDEFNFSFSAFQYSSTSNENFSIKCSYQICIVDGNGNPTLPNCFDNVDAEKSDAEADSALFTCS</sequence>
<proteinExistence type="predicted"/>
<dbReference type="AlphaFoldDB" id="E4XP98"/>
<feature type="signal peptide" evidence="1">
    <location>
        <begin position="1"/>
        <end position="15"/>
    </location>
</feature>
<keyword evidence="1" id="KW-0732">Signal</keyword>
<evidence type="ECO:0000313" key="3">
    <source>
        <dbReference type="Proteomes" id="UP000001307"/>
    </source>
</evidence>
<evidence type="ECO:0000256" key="1">
    <source>
        <dbReference type="SAM" id="SignalP"/>
    </source>
</evidence>